<proteinExistence type="predicted"/>
<keyword evidence="1" id="KW-0378">Hydrolase</keyword>
<dbReference type="InterPro" id="IPR036389">
    <property type="entry name" value="RNase_III_sf"/>
</dbReference>
<dbReference type="SUPFAM" id="SSF69065">
    <property type="entry name" value="RNase III domain-like"/>
    <property type="match status" value="2"/>
</dbReference>
<dbReference type="GO" id="GO:0003723">
    <property type="term" value="F:RNA binding"/>
    <property type="evidence" value="ECO:0007669"/>
    <property type="project" value="TreeGrafter"/>
</dbReference>
<dbReference type="PANTHER" id="PTHR14950:SF49">
    <property type="entry name" value="RIBONUCLEASE 3-LIKE PROTEIN 2-RELATED"/>
    <property type="match status" value="1"/>
</dbReference>
<accession>A0AAW0LQV4</accession>
<dbReference type="InterPro" id="IPR000999">
    <property type="entry name" value="RNase_III_dom"/>
</dbReference>
<reference evidence="3 4" key="1">
    <citation type="journal article" date="2018" name="Sci. Data">
        <title>The draft genome sequence of cork oak.</title>
        <authorList>
            <person name="Ramos A.M."/>
            <person name="Usie A."/>
            <person name="Barbosa P."/>
            <person name="Barros P.M."/>
            <person name="Capote T."/>
            <person name="Chaves I."/>
            <person name="Simoes F."/>
            <person name="Abreu I."/>
            <person name="Carrasquinho I."/>
            <person name="Faro C."/>
            <person name="Guimaraes J.B."/>
            <person name="Mendonca D."/>
            <person name="Nobrega F."/>
            <person name="Rodrigues L."/>
            <person name="Saibo N.J.M."/>
            <person name="Varela M.C."/>
            <person name="Egas C."/>
            <person name="Matos J."/>
            <person name="Miguel C.M."/>
            <person name="Oliveira M.M."/>
            <person name="Ricardo C.P."/>
            <person name="Goncalves S."/>
        </authorList>
    </citation>
    <scope>NUCLEOTIDE SEQUENCE [LARGE SCALE GENOMIC DNA]</scope>
    <source>
        <strain evidence="4">cv. HL8</strain>
    </source>
</reference>
<organism evidence="3 4">
    <name type="scientific">Quercus suber</name>
    <name type="common">Cork oak</name>
    <dbReference type="NCBI Taxonomy" id="58331"/>
    <lineage>
        <taxon>Eukaryota</taxon>
        <taxon>Viridiplantae</taxon>
        <taxon>Streptophyta</taxon>
        <taxon>Embryophyta</taxon>
        <taxon>Tracheophyta</taxon>
        <taxon>Spermatophyta</taxon>
        <taxon>Magnoliopsida</taxon>
        <taxon>eudicotyledons</taxon>
        <taxon>Gunneridae</taxon>
        <taxon>Pentapetalae</taxon>
        <taxon>rosids</taxon>
        <taxon>fabids</taxon>
        <taxon>Fagales</taxon>
        <taxon>Fagaceae</taxon>
        <taxon>Quercus</taxon>
    </lineage>
</organism>
<dbReference type="GO" id="GO:0030422">
    <property type="term" value="P:siRNA processing"/>
    <property type="evidence" value="ECO:0007669"/>
    <property type="project" value="TreeGrafter"/>
</dbReference>
<dbReference type="Gene3D" id="1.10.1520.10">
    <property type="entry name" value="Ribonuclease III domain"/>
    <property type="match status" value="2"/>
</dbReference>
<dbReference type="Proteomes" id="UP000237347">
    <property type="component" value="Unassembled WGS sequence"/>
</dbReference>
<sequence>MDSRVCPVEEEPPPTFLELAAEKILSYKFKDKKLLRDALTQIYNNSGKSFTSWLEILGDDGIVLTVKQHLSSTYPSLDPGQLLSLRAANTSDEKLARVAVRHGLHHVTSLLDKDKKLLRDALTQIYNNSGKSFTSWLEILGDDGIVLTVKQHLSSTYPSLDPGQLLSLRAANTSDEKLARVAVRHGLHHVTSLLDKV</sequence>
<evidence type="ECO:0000259" key="2">
    <source>
        <dbReference type="PROSITE" id="PS50142"/>
    </source>
</evidence>
<name>A0AAW0LQV4_QUESU</name>
<dbReference type="CDD" id="cd00593">
    <property type="entry name" value="RIBOc"/>
    <property type="match status" value="2"/>
</dbReference>
<dbReference type="GO" id="GO:0004525">
    <property type="term" value="F:ribonuclease III activity"/>
    <property type="evidence" value="ECO:0007669"/>
    <property type="project" value="InterPro"/>
</dbReference>
<dbReference type="GO" id="GO:0005737">
    <property type="term" value="C:cytoplasm"/>
    <property type="evidence" value="ECO:0007669"/>
    <property type="project" value="TreeGrafter"/>
</dbReference>
<dbReference type="GO" id="GO:0005634">
    <property type="term" value="C:nucleus"/>
    <property type="evidence" value="ECO:0007669"/>
    <property type="project" value="TreeGrafter"/>
</dbReference>
<dbReference type="EMBL" id="PKMF04000063">
    <property type="protein sequence ID" value="KAK7853615.1"/>
    <property type="molecule type" value="Genomic_DNA"/>
</dbReference>
<evidence type="ECO:0000256" key="1">
    <source>
        <dbReference type="ARBA" id="ARBA00022801"/>
    </source>
</evidence>
<feature type="domain" description="RNase III" evidence="2">
    <location>
        <begin position="113"/>
        <end position="188"/>
    </location>
</feature>
<dbReference type="AlphaFoldDB" id="A0AAW0LQV4"/>
<feature type="domain" description="RNase III" evidence="2">
    <location>
        <begin position="22"/>
        <end position="105"/>
    </location>
</feature>
<protein>
    <submittedName>
        <fullName evidence="3">Ribonuclease 3-like protein 2</fullName>
    </submittedName>
</protein>
<comment type="caution">
    <text evidence="3">The sequence shown here is derived from an EMBL/GenBank/DDBJ whole genome shotgun (WGS) entry which is preliminary data.</text>
</comment>
<evidence type="ECO:0000313" key="3">
    <source>
        <dbReference type="EMBL" id="KAK7853615.1"/>
    </source>
</evidence>
<evidence type="ECO:0000313" key="4">
    <source>
        <dbReference type="Proteomes" id="UP000237347"/>
    </source>
</evidence>
<keyword evidence="4" id="KW-1185">Reference proteome</keyword>
<dbReference type="Pfam" id="PF00636">
    <property type="entry name" value="Ribonuclease_3"/>
    <property type="match status" value="2"/>
</dbReference>
<dbReference type="PANTHER" id="PTHR14950">
    <property type="entry name" value="DICER-RELATED"/>
    <property type="match status" value="1"/>
</dbReference>
<gene>
    <name evidence="3" type="primary">RTL2_8</name>
    <name evidence="3" type="ORF">CFP56_035224</name>
</gene>
<dbReference type="PROSITE" id="PS50142">
    <property type="entry name" value="RNASE_3_2"/>
    <property type="match status" value="2"/>
</dbReference>